<dbReference type="Proteomes" id="UP001283361">
    <property type="component" value="Unassembled WGS sequence"/>
</dbReference>
<sequence length="122" mass="14315">MLRSQCLKVALPTEFSSIDEMMILFQGKYSKIKQYIQGKPHPWEFKIWARTDESGILRDFEVYRGKVENVPRTPRPSAASMIYFLDYIETLSCIYFNSYIKTLGIILFLRYIKICGSIHFLG</sequence>
<evidence type="ECO:0000259" key="1">
    <source>
        <dbReference type="Pfam" id="PF13843"/>
    </source>
</evidence>
<name>A0AAE1D3C7_9GAST</name>
<dbReference type="PANTHER" id="PTHR47272">
    <property type="entry name" value="DDE_TNP_1_7 DOMAIN-CONTAINING PROTEIN"/>
    <property type="match status" value="1"/>
</dbReference>
<protein>
    <recommendedName>
        <fullName evidence="1">PiggyBac transposable element-derived protein domain-containing protein</fullName>
    </recommendedName>
</protein>
<evidence type="ECO:0000313" key="2">
    <source>
        <dbReference type="EMBL" id="KAK3753942.1"/>
    </source>
</evidence>
<reference evidence="2" key="1">
    <citation type="journal article" date="2023" name="G3 (Bethesda)">
        <title>A reference genome for the long-term kleptoplast-retaining sea slug Elysia crispata morphotype clarki.</title>
        <authorList>
            <person name="Eastman K.E."/>
            <person name="Pendleton A.L."/>
            <person name="Shaikh M.A."/>
            <person name="Suttiyut T."/>
            <person name="Ogas R."/>
            <person name="Tomko P."/>
            <person name="Gavelis G."/>
            <person name="Widhalm J.R."/>
            <person name="Wisecaver J.H."/>
        </authorList>
    </citation>
    <scope>NUCLEOTIDE SEQUENCE</scope>
    <source>
        <strain evidence="2">ECLA1</strain>
    </source>
</reference>
<dbReference type="InterPro" id="IPR029526">
    <property type="entry name" value="PGBD"/>
</dbReference>
<accession>A0AAE1D3C7</accession>
<organism evidence="2 3">
    <name type="scientific">Elysia crispata</name>
    <name type="common">lettuce slug</name>
    <dbReference type="NCBI Taxonomy" id="231223"/>
    <lineage>
        <taxon>Eukaryota</taxon>
        <taxon>Metazoa</taxon>
        <taxon>Spiralia</taxon>
        <taxon>Lophotrochozoa</taxon>
        <taxon>Mollusca</taxon>
        <taxon>Gastropoda</taxon>
        <taxon>Heterobranchia</taxon>
        <taxon>Euthyneura</taxon>
        <taxon>Panpulmonata</taxon>
        <taxon>Sacoglossa</taxon>
        <taxon>Placobranchoidea</taxon>
        <taxon>Plakobranchidae</taxon>
        <taxon>Elysia</taxon>
    </lineage>
</organism>
<dbReference type="Pfam" id="PF13843">
    <property type="entry name" value="DDE_Tnp_1_7"/>
    <property type="match status" value="1"/>
</dbReference>
<gene>
    <name evidence="2" type="ORF">RRG08_006322</name>
</gene>
<evidence type="ECO:0000313" key="3">
    <source>
        <dbReference type="Proteomes" id="UP001283361"/>
    </source>
</evidence>
<keyword evidence="3" id="KW-1185">Reference proteome</keyword>
<comment type="caution">
    <text evidence="2">The sequence shown here is derived from an EMBL/GenBank/DDBJ whole genome shotgun (WGS) entry which is preliminary data.</text>
</comment>
<dbReference type="PANTHER" id="PTHR47272:SF1">
    <property type="entry name" value="PIGGYBAC TRANSPOSABLE ELEMENT-DERIVED PROTEIN 3-LIKE"/>
    <property type="match status" value="1"/>
</dbReference>
<feature type="domain" description="PiggyBac transposable element-derived protein" evidence="1">
    <location>
        <begin position="3"/>
        <end position="107"/>
    </location>
</feature>
<dbReference type="AlphaFoldDB" id="A0AAE1D3C7"/>
<proteinExistence type="predicted"/>
<dbReference type="EMBL" id="JAWDGP010005687">
    <property type="protein sequence ID" value="KAK3753942.1"/>
    <property type="molecule type" value="Genomic_DNA"/>
</dbReference>